<dbReference type="KEGG" id="avn:Avin_07840"/>
<dbReference type="HOGENOM" id="CLU_2393536_0_0_6"/>
<dbReference type="EnsemblBacteria" id="ACO77029">
    <property type="protein sequence ID" value="ACO77029"/>
    <property type="gene ID" value="Avin_07840"/>
</dbReference>
<protein>
    <submittedName>
        <fullName evidence="1">Phosphate/phosphonate-binding periplasmic protein</fullName>
    </submittedName>
</protein>
<dbReference type="GeneID" id="88184178"/>
<dbReference type="RefSeq" id="WP_012699454.1">
    <property type="nucleotide sequence ID" value="NC_012560.1"/>
</dbReference>
<accession>C1DLT1</accession>
<name>C1DLT1_AZOVD</name>
<sequence>MGARGLTPLLRLGMTGFALSAARLPDFRALWGLPYTEVGWIGGGFFLGCVATVTDLAGLEELQCEFGALGDELAKVIGYDIEFQPVTNRSAVL</sequence>
<dbReference type="OrthoDB" id="9781976at2"/>
<dbReference type="EMBL" id="CP001157">
    <property type="protein sequence ID" value="ACO77029.1"/>
    <property type="molecule type" value="Genomic_DNA"/>
</dbReference>
<reference evidence="1 2" key="1">
    <citation type="journal article" date="2009" name="J. Bacteriol.">
        <title>Genome sequence of Azotobacter vinelandii, an obligate aerobe specialized to support diverse anaerobic metabolic processes.</title>
        <authorList>
            <person name="Setubal J.C."/>
            <person name="dos Santos P."/>
            <person name="Goldman B.S."/>
            <person name="Ertesvag H."/>
            <person name="Espin G."/>
            <person name="Rubio L.M."/>
            <person name="Valla S."/>
            <person name="Almeida N.F."/>
            <person name="Balasubramanian D."/>
            <person name="Cromes L."/>
            <person name="Curatti L."/>
            <person name="Du Z."/>
            <person name="Godsy E."/>
            <person name="Goodner B."/>
            <person name="Hellner-Burris K."/>
            <person name="Hernandez J.A."/>
            <person name="Houmiel K."/>
            <person name="Imperial J."/>
            <person name="Kennedy C."/>
            <person name="Larson T.J."/>
            <person name="Latreille P."/>
            <person name="Ligon L.S."/>
            <person name="Lu J."/>
            <person name="Maerk M."/>
            <person name="Miller N.M."/>
            <person name="Norton S."/>
            <person name="O'Carroll I.P."/>
            <person name="Paulsen I."/>
            <person name="Raulfs E.C."/>
            <person name="Roemer R."/>
            <person name="Rosser J."/>
            <person name="Segura D."/>
            <person name="Slater S."/>
            <person name="Stricklin S.L."/>
            <person name="Studholme D.J."/>
            <person name="Sun J."/>
            <person name="Viana C.J."/>
            <person name="Wallin E."/>
            <person name="Wang B."/>
            <person name="Wheeler C."/>
            <person name="Zhu H."/>
            <person name="Dean D.R."/>
            <person name="Dixon R."/>
            <person name="Wood D."/>
        </authorList>
    </citation>
    <scope>NUCLEOTIDE SEQUENCE [LARGE SCALE GENOMIC DNA]</scope>
    <source>
        <strain evidence="2">DJ / ATCC BAA-1303</strain>
    </source>
</reference>
<dbReference type="AlphaFoldDB" id="C1DLT1"/>
<gene>
    <name evidence="1" type="ordered locus">Avin_07840</name>
</gene>
<dbReference type="Proteomes" id="UP000002424">
    <property type="component" value="Chromosome"/>
</dbReference>
<evidence type="ECO:0000313" key="1">
    <source>
        <dbReference type="EMBL" id="ACO77029.1"/>
    </source>
</evidence>
<proteinExistence type="predicted"/>
<keyword evidence="2" id="KW-1185">Reference proteome</keyword>
<evidence type="ECO:0000313" key="2">
    <source>
        <dbReference type="Proteomes" id="UP000002424"/>
    </source>
</evidence>
<organism evidence="1 2">
    <name type="scientific">Azotobacter vinelandii (strain DJ / ATCC BAA-1303)</name>
    <dbReference type="NCBI Taxonomy" id="322710"/>
    <lineage>
        <taxon>Bacteria</taxon>
        <taxon>Pseudomonadati</taxon>
        <taxon>Pseudomonadota</taxon>
        <taxon>Gammaproteobacteria</taxon>
        <taxon>Pseudomonadales</taxon>
        <taxon>Pseudomonadaceae</taxon>
        <taxon>Azotobacter</taxon>
    </lineage>
</organism>